<dbReference type="AlphaFoldDB" id="A0AAD6ZMQ6"/>
<feature type="region of interest" description="Disordered" evidence="1">
    <location>
        <begin position="1"/>
        <end position="41"/>
    </location>
</feature>
<evidence type="ECO:0000256" key="1">
    <source>
        <dbReference type="SAM" id="MobiDB-lite"/>
    </source>
</evidence>
<keyword evidence="2" id="KW-0812">Transmembrane</keyword>
<keyword evidence="2" id="KW-0472">Membrane</keyword>
<name>A0AAD6ZMQ6_9AGAR</name>
<dbReference type="EMBL" id="JARIHO010000038">
    <property type="protein sequence ID" value="KAJ7328707.1"/>
    <property type="molecule type" value="Genomic_DNA"/>
</dbReference>
<accession>A0AAD6ZMQ6</accession>
<feature type="compositionally biased region" description="Pro residues" evidence="1">
    <location>
        <begin position="1"/>
        <end position="11"/>
    </location>
</feature>
<feature type="transmembrane region" description="Helical" evidence="2">
    <location>
        <begin position="276"/>
        <end position="299"/>
    </location>
</feature>
<organism evidence="3 4">
    <name type="scientific">Mycena albidolilacea</name>
    <dbReference type="NCBI Taxonomy" id="1033008"/>
    <lineage>
        <taxon>Eukaryota</taxon>
        <taxon>Fungi</taxon>
        <taxon>Dikarya</taxon>
        <taxon>Basidiomycota</taxon>
        <taxon>Agaricomycotina</taxon>
        <taxon>Agaricomycetes</taxon>
        <taxon>Agaricomycetidae</taxon>
        <taxon>Agaricales</taxon>
        <taxon>Marasmiineae</taxon>
        <taxon>Mycenaceae</taxon>
        <taxon>Mycena</taxon>
    </lineage>
</organism>
<evidence type="ECO:0000313" key="4">
    <source>
        <dbReference type="Proteomes" id="UP001218218"/>
    </source>
</evidence>
<feature type="transmembrane region" description="Helical" evidence="2">
    <location>
        <begin position="354"/>
        <end position="379"/>
    </location>
</feature>
<keyword evidence="4" id="KW-1185">Reference proteome</keyword>
<comment type="caution">
    <text evidence="3">The sequence shown here is derived from an EMBL/GenBank/DDBJ whole genome shotgun (WGS) entry which is preliminary data.</text>
</comment>
<sequence length="482" mass="51869">MSEPLSPPPMNGIPMFRNDSEESTESPFGSVLNTPSDEHASQFDSIDTKLLSAAVPQALERLENHVRGRRDIDAPAKSPRRVSLSRNFSKALEAANKSTSSNGLLFRARSNSVERVFYLEDSASPSPDLVSLSPAEVPPQPIERVQTPEPPLSDAYATSSPQSIFRTSRPPLSRRNIFSPASVPVELGVGNESASSVEFTPRAHSTLRNRRGAFMLLNDSITGEPTSVASEATSADQSALNEVLSRDDFLKTDCEDDEDDSDQSELNAAALPQLSLFFPLQLVLFPAWCALVGAAILLCPNHLNAIAFPASTMAARIDTNTASPSMRAHVLALSQTLLLHCLPFSAPPSDIRVLAHWATVAHLHIAIFFAALGGILYLYPPLGALLAVGTAGRSVCAWSDFCFTQENDGAMEAELGGGDARKMLHQVLLAPGCGFEDGDAVRRVGEKYFLVHKPRDEAEMRREMLKAAGVEDSCGSGSDEDA</sequence>
<feature type="compositionally biased region" description="Polar residues" evidence="1">
    <location>
        <begin position="156"/>
        <end position="166"/>
    </location>
</feature>
<keyword evidence="2" id="KW-1133">Transmembrane helix</keyword>
<gene>
    <name evidence="3" type="ORF">DFH08DRAFT_1084276</name>
</gene>
<evidence type="ECO:0000256" key="2">
    <source>
        <dbReference type="SAM" id="Phobius"/>
    </source>
</evidence>
<reference evidence="3" key="1">
    <citation type="submission" date="2023-03" db="EMBL/GenBank/DDBJ databases">
        <title>Massive genome expansion in bonnet fungi (Mycena s.s.) driven by repeated elements and novel gene families across ecological guilds.</title>
        <authorList>
            <consortium name="Lawrence Berkeley National Laboratory"/>
            <person name="Harder C.B."/>
            <person name="Miyauchi S."/>
            <person name="Viragh M."/>
            <person name="Kuo A."/>
            <person name="Thoen E."/>
            <person name="Andreopoulos B."/>
            <person name="Lu D."/>
            <person name="Skrede I."/>
            <person name="Drula E."/>
            <person name="Henrissat B."/>
            <person name="Morin E."/>
            <person name="Kohler A."/>
            <person name="Barry K."/>
            <person name="LaButti K."/>
            <person name="Morin E."/>
            <person name="Salamov A."/>
            <person name="Lipzen A."/>
            <person name="Mereny Z."/>
            <person name="Hegedus B."/>
            <person name="Baldrian P."/>
            <person name="Stursova M."/>
            <person name="Weitz H."/>
            <person name="Taylor A."/>
            <person name="Grigoriev I.V."/>
            <person name="Nagy L.G."/>
            <person name="Martin F."/>
            <person name="Kauserud H."/>
        </authorList>
    </citation>
    <scope>NUCLEOTIDE SEQUENCE</scope>
    <source>
        <strain evidence="3">CBHHK002</strain>
    </source>
</reference>
<dbReference type="Proteomes" id="UP001218218">
    <property type="component" value="Unassembled WGS sequence"/>
</dbReference>
<protein>
    <submittedName>
        <fullName evidence="3">Uncharacterized protein</fullName>
    </submittedName>
</protein>
<feature type="compositionally biased region" description="Polar residues" evidence="1">
    <location>
        <begin position="25"/>
        <end position="35"/>
    </location>
</feature>
<feature type="region of interest" description="Disordered" evidence="1">
    <location>
        <begin position="123"/>
        <end position="171"/>
    </location>
</feature>
<evidence type="ECO:0000313" key="3">
    <source>
        <dbReference type="EMBL" id="KAJ7328707.1"/>
    </source>
</evidence>
<proteinExistence type="predicted"/>